<dbReference type="AlphaFoldDB" id="A0A2K9DLH3"/>
<sequence>MQRCSGPCGRLLLVADLPPHSERAFGNCWDCHLDRQAEHEGLDTPTVTASTRRLKSRVRGF</sequence>
<accession>A0A2K9DLH3</accession>
<dbReference type="Proteomes" id="UP000233276">
    <property type="component" value="Chromosome"/>
</dbReference>
<organism evidence="1 2">
    <name type="scientific">Microbacterium hominis</name>
    <dbReference type="NCBI Taxonomy" id="162426"/>
    <lineage>
        <taxon>Bacteria</taxon>
        <taxon>Bacillati</taxon>
        <taxon>Actinomycetota</taxon>
        <taxon>Actinomycetes</taxon>
        <taxon>Micrococcales</taxon>
        <taxon>Microbacteriaceae</taxon>
        <taxon>Microbacterium</taxon>
    </lineage>
</organism>
<evidence type="ECO:0000313" key="1">
    <source>
        <dbReference type="EMBL" id="AUG30357.1"/>
    </source>
</evidence>
<gene>
    <name evidence="1" type="ORF">CXR34_13470</name>
</gene>
<proteinExistence type="predicted"/>
<name>A0A2K9DLH3_9MICO</name>
<protein>
    <submittedName>
        <fullName evidence="1">Uncharacterized protein</fullName>
    </submittedName>
</protein>
<dbReference type="EMBL" id="CP025299">
    <property type="protein sequence ID" value="AUG30357.1"/>
    <property type="molecule type" value="Genomic_DNA"/>
</dbReference>
<reference evidence="1 2" key="1">
    <citation type="submission" date="2017-12" db="EMBL/GenBank/DDBJ databases">
        <title>Isolation and characterization of estrogens degradatiion strain Microbacterium hominis SJTG1.</title>
        <authorList>
            <person name="Xiong W."/>
            <person name="Yin C."/>
            <person name="Zheng D."/>
            <person name="Liang R."/>
        </authorList>
    </citation>
    <scope>NUCLEOTIDE SEQUENCE [LARGE SCALE GENOMIC DNA]</scope>
    <source>
        <strain evidence="1 2">SJTG1</strain>
    </source>
</reference>
<dbReference type="KEGG" id="mhos:CXR34_13470"/>
<evidence type="ECO:0000313" key="2">
    <source>
        <dbReference type="Proteomes" id="UP000233276"/>
    </source>
</evidence>